<proteinExistence type="predicted"/>
<dbReference type="InterPro" id="IPR050129">
    <property type="entry name" value="Zn_alcohol_dh"/>
</dbReference>
<dbReference type="RefSeq" id="WP_130023378.1">
    <property type="nucleotide sequence ID" value="NZ_SEWF01000044.1"/>
</dbReference>
<evidence type="ECO:0000313" key="3">
    <source>
        <dbReference type="EMBL" id="RYU93464.1"/>
    </source>
</evidence>
<dbReference type="Gene3D" id="3.40.50.720">
    <property type="entry name" value="NAD(P)-binding Rossmann-like Domain"/>
    <property type="match status" value="1"/>
</dbReference>
<sequence>MKALSLQETGKFAYHTIAEPTPLAADEALVKIHRIGICGTDYHAYRGRQPFFTYPRILGHELGVEVVAIGNEVNHLKTGDRCSVEPYLNCGKCQPCRNGKTNCCETLQVLGVHTDGGMTEYMKLPADKLYPSALLNYEQLALVETLGIGCHAVNRAGITAADKVLVVGAGPIGLACLQFAKIKGAKVVMLDMNEARLSFAKNTMQADATVTVGLNNAEEIRAHFDGDLPTAIFDATGNPGSMMATFELAAFGGKIIFVGLFQGEVTFFDPLFHRRELTILASRNALPEDFRAIIALMEAGKIDTNAWITHRIAFEEVADSFGRLLQSGNQLLKAIITV</sequence>
<evidence type="ECO:0000259" key="2">
    <source>
        <dbReference type="SMART" id="SM00829"/>
    </source>
</evidence>
<dbReference type="Pfam" id="PF08240">
    <property type="entry name" value="ADH_N"/>
    <property type="match status" value="1"/>
</dbReference>
<dbReference type="AlphaFoldDB" id="A0A4Q5LV06"/>
<gene>
    <name evidence="3" type="ORF">EWM59_21820</name>
</gene>
<keyword evidence="4" id="KW-1185">Reference proteome</keyword>
<dbReference type="SUPFAM" id="SSF51735">
    <property type="entry name" value="NAD(P)-binding Rossmann-fold domains"/>
    <property type="match status" value="1"/>
</dbReference>
<dbReference type="Proteomes" id="UP000293162">
    <property type="component" value="Unassembled WGS sequence"/>
</dbReference>
<comment type="caution">
    <text evidence="3">The sequence shown here is derived from an EMBL/GenBank/DDBJ whole genome shotgun (WGS) entry which is preliminary data.</text>
</comment>
<dbReference type="EMBL" id="SEWF01000044">
    <property type="protein sequence ID" value="RYU93464.1"/>
    <property type="molecule type" value="Genomic_DNA"/>
</dbReference>
<dbReference type="PANTHER" id="PTHR43401:SF3">
    <property type="entry name" value="L-GALACTONATE-5-DEHYDROGENASE"/>
    <property type="match status" value="1"/>
</dbReference>
<evidence type="ECO:0000256" key="1">
    <source>
        <dbReference type="ARBA" id="ARBA00023002"/>
    </source>
</evidence>
<dbReference type="OrthoDB" id="9787435at2"/>
<dbReference type="SMART" id="SM00829">
    <property type="entry name" value="PKS_ER"/>
    <property type="match status" value="1"/>
</dbReference>
<dbReference type="CDD" id="cd08261">
    <property type="entry name" value="Zn_ADH7"/>
    <property type="match status" value="1"/>
</dbReference>
<keyword evidence="1" id="KW-0560">Oxidoreductase</keyword>
<evidence type="ECO:0000313" key="4">
    <source>
        <dbReference type="Proteomes" id="UP000293162"/>
    </source>
</evidence>
<dbReference type="InterPro" id="IPR013149">
    <property type="entry name" value="ADH-like_C"/>
</dbReference>
<reference evidence="3 4" key="1">
    <citation type="submission" date="2019-02" db="EMBL/GenBank/DDBJ databases">
        <title>Bacterial novel species Emticicia sp. 17J42-9 isolated from soil.</title>
        <authorList>
            <person name="Jung H.-Y."/>
        </authorList>
    </citation>
    <scope>NUCLEOTIDE SEQUENCE [LARGE SCALE GENOMIC DNA]</scope>
    <source>
        <strain evidence="3 4">17J42-9</strain>
    </source>
</reference>
<dbReference type="SUPFAM" id="SSF50129">
    <property type="entry name" value="GroES-like"/>
    <property type="match status" value="1"/>
</dbReference>
<dbReference type="GO" id="GO:0016491">
    <property type="term" value="F:oxidoreductase activity"/>
    <property type="evidence" value="ECO:0007669"/>
    <property type="project" value="UniProtKB-KW"/>
</dbReference>
<name>A0A4Q5LV06_9BACT</name>
<protein>
    <submittedName>
        <fullName evidence="3">Zinc-binding alcohol dehydrogenase family protein</fullName>
    </submittedName>
</protein>
<dbReference type="InterPro" id="IPR011032">
    <property type="entry name" value="GroES-like_sf"/>
</dbReference>
<dbReference type="Gene3D" id="3.90.180.10">
    <property type="entry name" value="Medium-chain alcohol dehydrogenases, catalytic domain"/>
    <property type="match status" value="1"/>
</dbReference>
<dbReference type="InterPro" id="IPR020843">
    <property type="entry name" value="ER"/>
</dbReference>
<dbReference type="Pfam" id="PF00107">
    <property type="entry name" value="ADH_zinc_N"/>
    <property type="match status" value="1"/>
</dbReference>
<feature type="domain" description="Enoyl reductase (ER)" evidence="2">
    <location>
        <begin position="5"/>
        <end position="336"/>
    </location>
</feature>
<dbReference type="InterPro" id="IPR013154">
    <property type="entry name" value="ADH-like_N"/>
</dbReference>
<dbReference type="InterPro" id="IPR036291">
    <property type="entry name" value="NAD(P)-bd_dom_sf"/>
</dbReference>
<accession>A0A4Q5LV06</accession>
<dbReference type="PANTHER" id="PTHR43401">
    <property type="entry name" value="L-THREONINE 3-DEHYDROGENASE"/>
    <property type="match status" value="1"/>
</dbReference>
<organism evidence="3 4">
    <name type="scientific">Emticicia agri</name>
    <dbReference type="NCBI Taxonomy" id="2492393"/>
    <lineage>
        <taxon>Bacteria</taxon>
        <taxon>Pseudomonadati</taxon>
        <taxon>Bacteroidota</taxon>
        <taxon>Cytophagia</taxon>
        <taxon>Cytophagales</taxon>
        <taxon>Leadbetterellaceae</taxon>
        <taxon>Emticicia</taxon>
    </lineage>
</organism>